<dbReference type="Pfam" id="PF00022">
    <property type="entry name" value="Actin"/>
    <property type="match status" value="1"/>
</dbReference>
<evidence type="ECO:0000256" key="2">
    <source>
        <dbReference type="SAM" id="MobiDB-lite"/>
    </source>
</evidence>
<dbReference type="Gene3D" id="3.30.420.40">
    <property type="match status" value="3"/>
</dbReference>
<dbReference type="STRING" id="1314782.A0A165VIX7"/>
<dbReference type="SMART" id="SM00268">
    <property type="entry name" value="ACTIN"/>
    <property type="match status" value="1"/>
</dbReference>
<evidence type="ECO:0000313" key="4">
    <source>
        <dbReference type="Proteomes" id="UP000076761"/>
    </source>
</evidence>
<dbReference type="AlphaFoldDB" id="A0A165VIX7"/>
<feature type="region of interest" description="Disordered" evidence="2">
    <location>
        <begin position="282"/>
        <end position="316"/>
    </location>
</feature>
<organism evidence="3 4">
    <name type="scientific">Neolentinus lepideus HHB14362 ss-1</name>
    <dbReference type="NCBI Taxonomy" id="1314782"/>
    <lineage>
        <taxon>Eukaryota</taxon>
        <taxon>Fungi</taxon>
        <taxon>Dikarya</taxon>
        <taxon>Basidiomycota</taxon>
        <taxon>Agaricomycotina</taxon>
        <taxon>Agaricomycetes</taxon>
        <taxon>Gloeophyllales</taxon>
        <taxon>Gloeophyllaceae</taxon>
        <taxon>Neolentinus</taxon>
    </lineage>
</organism>
<accession>A0A165VIX7</accession>
<dbReference type="SUPFAM" id="SSF53067">
    <property type="entry name" value="Actin-like ATPase domain"/>
    <property type="match status" value="2"/>
</dbReference>
<dbReference type="EMBL" id="KV425553">
    <property type="protein sequence ID" value="KZT29734.1"/>
    <property type="molecule type" value="Genomic_DNA"/>
</dbReference>
<dbReference type="Proteomes" id="UP000076761">
    <property type="component" value="Unassembled WGS sequence"/>
</dbReference>
<protein>
    <submittedName>
        <fullName evidence="3">Actin-domain-containing protein</fullName>
    </submittedName>
</protein>
<proteinExistence type="inferred from homology"/>
<sequence>MSAVPFPSTPRRSGADEPTTPGSSAPATPEIARTASVVQSSPHYPTTRRHSLYGTEDRIIIDPGSHIWKVGFSGEGKPRDVFWASGQDGERLWTLNRAMDVVQRDEEDRMLHIRLERCLRSVFHESLLADPKSRKVILVEHPLLPMHVKEMMARILFTNLQVPSISYASSHLLSLLAAGRITGLVLDCGHLESTVLPIFSARPLYYQLRTTPLAGSRLTSHLRALLLLFGTYLPPPTSLSAAANIPAATRSSRVPQEVLTDAIIEEIKTRCCFVSEVLDSPDTQITSPSGDDRSTDLDLPPMSDATHSESDFSRVSMDVDSSMSEQHASSSFSVISHSQLPPADRRYPAENHLQALATMYTRHSTATDLRMKVVPPSSQQTGTGRGTLIIPGWIRERAAEVLFEGGDVDESSVAEVILESLLKVPVDLRKTMASSILVVGGTSMLPGFIPRLHAELIRALAPPQTSVTQSSRPNRTPVPSYDRYASLRALVPYFAILNNPSARAMASTSERAAANSGRAPAFMPSLMAWVGGSLAGAMKISGAEVTREKWDEMESQQEPQVDESLLPDDSTKSSVGTLPDWTRSPLPVGAPMVATIRHAPGMPEAMPQTPVGA</sequence>
<dbReference type="InterPro" id="IPR004000">
    <property type="entry name" value="Actin"/>
</dbReference>
<dbReference type="InterPro" id="IPR043129">
    <property type="entry name" value="ATPase_NBD"/>
</dbReference>
<evidence type="ECO:0000256" key="1">
    <source>
        <dbReference type="RuleBase" id="RU000487"/>
    </source>
</evidence>
<feature type="compositionally biased region" description="Low complexity" evidence="2">
    <location>
        <begin position="18"/>
        <end position="29"/>
    </location>
</feature>
<dbReference type="OrthoDB" id="337660at2759"/>
<evidence type="ECO:0000313" key="3">
    <source>
        <dbReference type="EMBL" id="KZT29734.1"/>
    </source>
</evidence>
<feature type="region of interest" description="Disordered" evidence="2">
    <location>
        <begin position="546"/>
        <end position="587"/>
    </location>
</feature>
<reference evidence="3 4" key="1">
    <citation type="journal article" date="2016" name="Mol. Biol. Evol.">
        <title>Comparative Genomics of Early-Diverging Mushroom-Forming Fungi Provides Insights into the Origins of Lignocellulose Decay Capabilities.</title>
        <authorList>
            <person name="Nagy L.G."/>
            <person name="Riley R."/>
            <person name="Tritt A."/>
            <person name="Adam C."/>
            <person name="Daum C."/>
            <person name="Floudas D."/>
            <person name="Sun H."/>
            <person name="Yadav J.S."/>
            <person name="Pangilinan J."/>
            <person name="Larsson K.H."/>
            <person name="Matsuura K."/>
            <person name="Barry K."/>
            <person name="Labutti K."/>
            <person name="Kuo R."/>
            <person name="Ohm R.A."/>
            <person name="Bhattacharya S.S."/>
            <person name="Shirouzu T."/>
            <person name="Yoshinaga Y."/>
            <person name="Martin F.M."/>
            <person name="Grigoriev I.V."/>
            <person name="Hibbett D.S."/>
        </authorList>
    </citation>
    <scope>NUCLEOTIDE SEQUENCE [LARGE SCALE GENOMIC DNA]</scope>
    <source>
        <strain evidence="3 4">HHB14362 ss-1</strain>
    </source>
</reference>
<gene>
    <name evidence="3" type="ORF">NEOLEDRAFT_1055388</name>
</gene>
<dbReference type="PANTHER" id="PTHR11937">
    <property type="entry name" value="ACTIN"/>
    <property type="match status" value="1"/>
</dbReference>
<dbReference type="InParanoid" id="A0A165VIX7"/>
<dbReference type="CDD" id="cd10207">
    <property type="entry name" value="ASKHA_NBD_Arp10"/>
    <property type="match status" value="1"/>
</dbReference>
<dbReference type="Gene3D" id="3.90.640.10">
    <property type="entry name" value="Actin, Chain A, domain 4"/>
    <property type="match status" value="2"/>
</dbReference>
<keyword evidence="4" id="KW-1185">Reference proteome</keyword>
<name>A0A165VIX7_9AGAM</name>
<feature type="region of interest" description="Disordered" evidence="2">
    <location>
        <begin position="1"/>
        <end position="29"/>
    </location>
</feature>
<comment type="similarity">
    <text evidence="1">Belongs to the actin family.</text>
</comment>